<dbReference type="RefSeq" id="WP_349140432.1">
    <property type="nucleotide sequence ID" value="NZ_JBBMFT010000005.1"/>
</dbReference>
<organism evidence="2 3">
    <name type="scientific">Flavonifractor hominis</name>
    <dbReference type="NCBI Taxonomy" id="3133178"/>
    <lineage>
        <taxon>Bacteria</taxon>
        <taxon>Bacillati</taxon>
        <taxon>Bacillota</taxon>
        <taxon>Clostridia</taxon>
        <taxon>Eubacteriales</taxon>
        <taxon>Oscillospiraceae</taxon>
        <taxon>Flavonifractor</taxon>
    </lineage>
</organism>
<sequence length="90" mass="9554">MPSKPDKSQTAVRLALCGAAAAGLYAAACRLPPLEPYRPWLEEHKMEAIALAAAALFLLSLAVLPPEEGEHPPEPDGGACDGYERTEDLL</sequence>
<dbReference type="Proteomes" id="UP001440599">
    <property type="component" value="Unassembled WGS sequence"/>
</dbReference>
<dbReference type="EMBL" id="JBBMFT010000005">
    <property type="protein sequence ID" value="MEQ2456742.1"/>
    <property type="molecule type" value="Genomic_DNA"/>
</dbReference>
<protein>
    <submittedName>
        <fullName evidence="2">Uncharacterized protein</fullName>
    </submittedName>
</protein>
<proteinExistence type="predicted"/>
<comment type="caution">
    <text evidence="2">The sequence shown here is derived from an EMBL/GenBank/DDBJ whole genome shotgun (WGS) entry which is preliminary data.</text>
</comment>
<accession>A0ABV1EQ74</accession>
<keyword evidence="3" id="KW-1185">Reference proteome</keyword>
<evidence type="ECO:0000256" key="1">
    <source>
        <dbReference type="SAM" id="MobiDB-lite"/>
    </source>
</evidence>
<evidence type="ECO:0000313" key="2">
    <source>
        <dbReference type="EMBL" id="MEQ2456742.1"/>
    </source>
</evidence>
<evidence type="ECO:0000313" key="3">
    <source>
        <dbReference type="Proteomes" id="UP001440599"/>
    </source>
</evidence>
<reference evidence="2 3" key="1">
    <citation type="submission" date="2024-03" db="EMBL/GenBank/DDBJ databases">
        <title>Human intestinal bacterial collection.</title>
        <authorList>
            <person name="Pauvert C."/>
            <person name="Hitch T.C.A."/>
            <person name="Clavel T."/>
        </authorList>
    </citation>
    <scope>NUCLEOTIDE SEQUENCE [LARGE SCALE GENOMIC DNA]</scope>
    <source>
        <strain evidence="2 3">CLA-AP-H34</strain>
    </source>
</reference>
<feature type="region of interest" description="Disordered" evidence="1">
    <location>
        <begin position="66"/>
        <end position="90"/>
    </location>
</feature>
<name>A0ABV1EQ74_9FIRM</name>
<gene>
    <name evidence="2" type="ORF">WMO45_09425</name>
</gene>